<feature type="region of interest" description="Disordered" evidence="1">
    <location>
        <begin position="19"/>
        <end position="93"/>
    </location>
</feature>
<keyword evidence="4" id="KW-1185">Reference proteome</keyword>
<reference evidence="3 4" key="1">
    <citation type="submission" date="2015-07" db="EMBL/GenBank/DDBJ databases">
        <title>Genome analysis of myxobacterium Chondromyces crocatus Cm c5 reveals a high potential for natural compound synthesis and the genetic basis for the loss of fruiting body formation.</title>
        <authorList>
            <person name="Zaburannyi N."/>
            <person name="Bunk B."/>
            <person name="Maier J."/>
            <person name="Overmann J."/>
            <person name="Mueller R."/>
        </authorList>
    </citation>
    <scope>NUCLEOTIDE SEQUENCE [LARGE SCALE GENOMIC DNA]</scope>
    <source>
        <strain evidence="3 4">Cm c5</strain>
    </source>
</reference>
<keyword evidence="2" id="KW-0732">Signal</keyword>
<protein>
    <recommendedName>
        <fullName evidence="5">TonB C-terminal domain-containing protein</fullName>
    </recommendedName>
</protein>
<sequence length="197" mass="20051">MSFRGLWLSALVLLSVGCAGAPPSSSSPAPESPGTSDPKSSVASKGGAAADEAVPGQPPPTEVRNDVPAPAATKPGDNADGGQRAAAVVGGDKIGGGTLTQDEIRRVVTERPELFDACYLIGAGKSRDFIATVTVRATLGPSGKVTVADVVRSTAKNKKVDTCVADAFKQLKFPSPRGATTSVITFPMEFQGAELVQ</sequence>
<dbReference type="AlphaFoldDB" id="A0A0K1EPB3"/>
<evidence type="ECO:0008006" key="5">
    <source>
        <dbReference type="Google" id="ProtNLM"/>
    </source>
</evidence>
<evidence type="ECO:0000256" key="1">
    <source>
        <dbReference type="SAM" id="MobiDB-lite"/>
    </source>
</evidence>
<accession>A0A0K1EPB3</accession>
<evidence type="ECO:0000313" key="4">
    <source>
        <dbReference type="Proteomes" id="UP000067626"/>
    </source>
</evidence>
<dbReference type="Proteomes" id="UP000067626">
    <property type="component" value="Chromosome"/>
</dbReference>
<feature type="compositionally biased region" description="Low complexity" evidence="1">
    <location>
        <begin position="19"/>
        <end position="50"/>
    </location>
</feature>
<name>A0A0K1EPB3_CHOCO</name>
<dbReference type="EMBL" id="CP012159">
    <property type="protein sequence ID" value="AKT42755.1"/>
    <property type="molecule type" value="Genomic_DNA"/>
</dbReference>
<evidence type="ECO:0000313" key="3">
    <source>
        <dbReference type="EMBL" id="AKT42755.1"/>
    </source>
</evidence>
<feature type="signal peptide" evidence="2">
    <location>
        <begin position="1"/>
        <end position="21"/>
    </location>
</feature>
<evidence type="ECO:0000256" key="2">
    <source>
        <dbReference type="SAM" id="SignalP"/>
    </source>
</evidence>
<dbReference type="NCBIfam" id="NF033768">
    <property type="entry name" value="myxo_SS_tail"/>
    <property type="match status" value="1"/>
</dbReference>
<feature type="chain" id="PRO_5005459755" description="TonB C-terminal domain-containing protein" evidence="2">
    <location>
        <begin position="22"/>
        <end position="197"/>
    </location>
</feature>
<dbReference type="KEGG" id="ccro:CMC5_069820"/>
<proteinExistence type="predicted"/>
<dbReference type="STRING" id="52.CMC5_069820"/>
<organism evidence="3 4">
    <name type="scientific">Chondromyces crocatus</name>
    <dbReference type="NCBI Taxonomy" id="52"/>
    <lineage>
        <taxon>Bacteria</taxon>
        <taxon>Pseudomonadati</taxon>
        <taxon>Myxococcota</taxon>
        <taxon>Polyangia</taxon>
        <taxon>Polyangiales</taxon>
        <taxon>Polyangiaceae</taxon>
        <taxon>Chondromyces</taxon>
    </lineage>
</organism>
<dbReference type="OrthoDB" id="5521539at2"/>
<dbReference type="PROSITE" id="PS51257">
    <property type="entry name" value="PROKAR_LIPOPROTEIN"/>
    <property type="match status" value="1"/>
</dbReference>
<gene>
    <name evidence="3" type="ORF">CMC5_069820</name>
</gene>
<dbReference type="InterPro" id="IPR049806">
    <property type="entry name" value="MasK-like_C"/>
</dbReference>